<protein>
    <recommendedName>
        <fullName evidence="3">Solute-binding protein family 3/N-terminal domain-containing protein</fullName>
    </recommendedName>
</protein>
<keyword evidence="2" id="KW-1185">Reference proteome</keyword>
<sequence>MREICLGLSKLGLFVLESNAYQIQPLPGVQKDPLYFAVGKKHPDAKQLIQTIDRGLLELMSNDKMAGIIQRYQQ</sequence>
<evidence type="ECO:0008006" key="3">
    <source>
        <dbReference type="Google" id="ProtNLM"/>
    </source>
</evidence>
<organism evidence="1 2">
    <name type="scientific">Iodobacter arcticus</name>
    <dbReference type="NCBI Taxonomy" id="590593"/>
    <lineage>
        <taxon>Bacteria</taxon>
        <taxon>Pseudomonadati</taxon>
        <taxon>Pseudomonadota</taxon>
        <taxon>Betaproteobacteria</taxon>
        <taxon>Neisseriales</taxon>
        <taxon>Chitinibacteraceae</taxon>
        <taxon>Iodobacter</taxon>
    </lineage>
</organism>
<evidence type="ECO:0000313" key="1">
    <source>
        <dbReference type="EMBL" id="MFC7421532.1"/>
    </source>
</evidence>
<dbReference type="RefSeq" id="WP_380189079.1">
    <property type="nucleotide sequence ID" value="NZ_JBHTBQ010000035.1"/>
</dbReference>
<name>A0ABW2R0S5_9NEIS</name>
<evidence type="ECO:0000313" key="2">
    <source>
        <dbReference type="Proteomes" id="UP001596473"/>
    </source>
</evidence>
<dbReference type="Proteomes" id="UP001596473">
    <property type="component" value="Unassembled WGS sequence"/>
</dbReference>
<comment type="caution">
    <text evidence="1">The sequence shown here is derived from an EMBL/GenBank/DDBJ whole genome shotgun (WGS) entry which is preliminary data.</text>
</comment>
<proteinExistence type="predicted"/>
<accession>A0ABW2R0S5</accession>
<dbReference type="EMBL" id="JBHTBQ010000035">
    <property type="protein sequence ID" value="MFC7421532.1"/>
    <property type="molecule type" value="Genomic_DNA"/>
</dbReference>
<reference evidence="2" key="1">
    <citation type="journal article" date="2019" name="Int. J. Syst. Evol. Microbiol.">
        <title>The Global Catalogue of Microorganisms (GCM) 10K type strain sequencing project: providing services to taxonomists for standard genome sequencing and annotation.</title>
        <authorList>
            <consortium name="The Broad Institute Genomics Platform"/>
            <consortium name="The Broad Institute Genome Sequencing Center for Infectious Disease"/>
            <person name="Wu L."/>
            <person name="Ma J."/>
        </authorList>
    </citation>
    <scope>NUCLEOTIDE SEQUENCE [LARGE SCALE GENOMIC DNA]</scope>
    <source>
        <strain evidence="2">CCUG 62945</strain>
    </source>
</reference>
<gene>
    <name evidence="1" type="ORF">ACFQNF_16845</name>
</gene>